<name>A0ABR4CDK8_9HELO</name>
<evidence type="ECO:0000313" key="1">
    <source>
        <dbReference type="EMBL" id="KAL2068034.1"/>
    </source>
</evidence>
<gene>
    <name evidence="1" type="ORF">VTL71DRAFT_16132</name>
</gene>
<reference evidence="1 2" key="1">
    <citation type="journal article" date="2024" name="Commun. Biol.">
        <title>Comparative genomic analysis of thermophilic fungi reveals convergent evolutionary adaptations and gene losses.</title>
        <authorList>
            <person name="Steindorff A.S."/>
            <person name="Aguilar-Pontes M.V."/>
            <person name="Robinson A.J."/>
            <person name="Andreopoulos B."/>
            <person name="LaButti K."/>
            <person name="Kuo A."/>
            <person name="Mondo S."/>
            <person name="Riley R."/>
            <person name="Otillar R."/>
            <person name="Haridas S."/>
            <person name="Lipzen A."/>
            <person name="Grimwood J."/>
            <person name="Schmutz J."/>
            <person name="Clum A."/>
            <person name="Reid I.D."/>
            <person name="Moisan M.C."/>
            <person name="Butler G."/>
            <person name="Nguyen T.T.M."/>
            <person name="Dewar K."/>
            <person name="Conant G."/>
            <person name="Drula E."/>
            <person name="Henrissat B."/>
            <person name="Hansel C."/>
            <person name="Singer S."/>
            <person name="Hutchinson M.I."/>
            <person name="de Vries R.P."/>
            <person name="Natvig D.O."/>
            <person name="Powell A.J."/>
            <person name="Tsang A."/>
            <person name="Grigoriev I.V."/>
        </authorList>
    </citation>
    <scope>NUCLEOTIDE SEQUENCE [LARGE SCALE GENOMIC DNA]</scope>
    <source>
        <strain evidence="1 2">CBS 494.80</strain>
    </source>
</reference>
<dbReference type="Proteomes" id="UP001595075">
    <property type="component" value="Unassembled WGS sequence"/>
</dbReference>
<protein>
    <submittedName>
        <fullName evidence="1">Uncharacterized protein</fullName>
    </submittedName>
</protein>
<accession>A0ABR4CDK8</accession>
<comment type="caution">
    <text evidence="1">The sequence shown here is derived from an EMBL/GenBank/DDBJ whole genome shotgun (WGS) entry which is preliminary data.</text>
</comment>
<dbReference type="EMBL" id="JAZHXI010000009">
    <property type="protein sequence ID" value="KAL2068034.1"/>
    <property type="molecule type" value="Genomic_DNA"/>
</dbReference>
<evidence type="ECO:0000313" key="2">
    <source>
        <dbReference type="Proteomes" id="UP001595075"/>
    </source>
</evidence>
<keyword evidence="2" id="KW-1185">Reference proteome</keyword>
<proteinExistence type="predicted"/>
<sequence>MWEEGDEYSKRDENGRLRPEHRKNVSVAICCGEELWIFVKRSVFLQHLLRFWKLSTFNRRVVGNNCRLIASGIILRFRKQTRF</sequence>
<organism evidence="1 2">
    <name type="scientific">Oculimacula yallundae</name>
    <dbReference type="NCBI Taxonomy" id="86028"/>
    <lineage>
        <taxon>Eukaryota</taxon>
        <taxon>Fungi</taxon>
        <taxon>Dikarya</taxon>
        <taxon>Ascomycota</taxon>
        <taxon>Pezizomycotina</taxon>
        <taxon>Leotiomycetes</taxon>
        <taxon>Helotiales</taxon>
        <taxon>Ploettnerulaceae</taxon>
        <taxon>Oculimacula</taxon>
    </lineage>
</organism>